<name>A0A1I7G6E0_9FLAO</name>
<dbReference type="SUPFAM" id="SSF49464">
    <property type="entry name" value="Carboxypeptidase regulatory domain-like"/>
    <property type="match status" value="1"/>
</dbReference>
<sequence length="258" mass="29844">MNRNFTYYTFYILIFFTTLVFSQTEERVPLRGQVIYKNINISDESVINVTNETVVMTDSGGQFVIDVKPGDILAFTSLNYELASVEVTQDIIDNGRLIVEVDEKINELDEVVITPENTEKFLNAKSEQLSSYGEYSYERDDATEIKLEDNEALPIQVRGLQNGLNFTNIARVLFKGNKETSETSAAPKLNLSEIVLQLYDKEFFVVDLKIPKDKIKDFTYYLDDQSFSRDLLQKDNEFQFVDYLINQSKEYRKTLSEE</sequence>
<keyword evidence="3" id="KW-1185">Reference proteome</keyword>
<evidence type="ECO:0008006" key="4">
    <source>
        <dbReference type="Google" id="ProtNLM"/>
    </source>
</evidence>
<feature type="transmembrane region" description="Helical" evidence="1">
    <location>
        <begin position="6"/>
        <end position="22"/>
    </location>
</feature>
<dbReference type="EMBL" id="FPBK01000003">
    <property type="protein sequence ID" value="SFU44007.1"/>
    <property type="molecule type" value="Genomic_DNA"/>
</dbReference>
<dbReference type="AlphaFoldDB" id="A0A1I7G6E0"/>
<gene>
    <name evidence="2" type="ORF">SAMN05216480_103232</name>
</gene>
<protein>
    <recommendedName>
        <fullName evidence="4">CarboxypepD_reg-like domain-containing protein</fullName>
    </recommendedName>
</protein>
<dbReference type="STRING" id="1224947.SAMN05216480_103232"/>
<accession>A0A1I7G6E0</accession>
<organism evidence="2 3">
    <name type="scientific">Pustulibacterium marinum</name>
    <dbReference type="NCBI Taxonomy" id="1224947"/>
    <lineage>
        <taxon>Bacteria</taxon>
        <taxon>Pseudomonadati</taxon>
        <taxon>Bacteroidota</taxon>
        <taxon>Flavobacteriia</taxon>
        <taxon>Flavobacteriales</taxon>
        <taxon>Flavobacteriaceae</taxon>
        <taxon>Pustulibacterium</taxon>
    </lineage>
</organism>
<keyword evidence="1" id="KW-1133">Transmembrane helix</keyword>
<reference evidence="2 3" key="1">
    <citation type="submission" date="2016-10" db="EMBL/GenBank/DDBJ databases">
        <authorList>
            <person name="de Groot N.N."/>
        </authorList>
    </citation>
    <scope>NUCLEOTIDE SEQUENCE [LARGE SCALE GENOMIC DNA]</scope>
    <source>
        <strain evidence="2 3">CGMCC 1.12333</strain>
    </source>
</reference>
<evidence type="ECO:0000313" key="2">
    <source>
        <dbReference type="EMBL" id="SFU44007.1"/>
    </source>
</evidence>
<proteinExistence type="predicted"/>
<keyword evidence="1" id="KW-0812">Transmembrane</keyword>
<dbReference type="Proteomes" id="UP000199138">
    <property type="component" value="Unassembled WGS sequence"/>
</dbReference>
<dbReference type="OrthoDB" id="1436952at2"/>
<evidence type="ECO:0000313" key="3">
    <source>
        <dbReference type="Proteomes" id="UP000199138"/>
    </source>
</evidence>
<evidence type="ECO:0000256" key="1">
    <source>
        <dbReference type="SAM" id="Phobius"/>
    </source>
</evidence>
<dbReference type="RefSeq" id="WP_093024434.1">
    <property type="nucleotide sequence ID" value="NZ_FPBK01000003.1"/>
</dbReference>
<keyword evidence="1" id="KW-0472">Membrane</keyword>
<dbReference type="InterPro" id="IPR008969">
    <property type="entry name" value="CarboxyPept-like_regulatory"/>
</dbReference>